<feature type="transmembrane region" description="Helical" evidence="2">
    <location>
        <begin position="841"/>
        <end position="858"/>
    </location>
</feature>
<feature type="transmembrane region" description="Helical" evidence="2">
    <location>
        <begin position="479"/>
        <end position="500"/>
    </location>
</feature>
<evidence type="ECO:0000259" key="3">
    <source>
        <dbReference type="Pfam" id="PF09994"/>
    </source>
</evidence>
<feature type="transmembrane region" description="Helical" evidence="2">
    <location>
        <begin position="1094"/>
        <end position="1115"/>
    </location>
</feature>
<feature type="region of interest" description="Disordered" evidence="1">
    <location>
        <begin position="523"/>
        <end position="563"/>
    </location>
</feature>
<dbReference type="Proteomes" id="UP000298390">
    <property type="component" value="Unassembled WGS sequence"/>
</dbReference>
<feature type="transmembrane region" description="Helical" evidence="2">
    <location>
        <begin position="1127"/>
        <end position="1145"/>
    </location>
</feature>
<evidence type="ECO:0000256" key="2">
    <source>
        <dbReference type="SAM" id="Phobius"/>
    </source>
</evidence>
<evidence type="ECO:0000313" key="4">
    <source>
        <dbReference type="EMBL" id="TFY67146.1"/>
    </source>
</evidence>
<feature type="domain" description="T6SS Phospholipase effector Tle1-like catalytic" evidence="3">
    <location>
        <begin position="65"/>
        <end position="337"/>
    </location>
</feature>
<dbReference type="SUPFAM" id="SSF53474">
    <property type="entry name" value="alpha/beta-Hydrolases"/>
    <property type="match status" value="1"/>
</dbReference>
<name>A0A4Y9YX41_9APHY</name>
<dbReference type="InterPro" id="IPR029058">
    <property type="entry name" value="AB_hydrolase_fold"/>
</dbReference>
<accession>A0A4Y9YX41</accession>
<dbReference type="InterPro" id="IPR018712">
    <property type="entry name" value="Tle1-like_cat"/>
</dbReference>
<keyword evidence="2" id="KW-0812">Transmembrane</keyword>
<sequence>MLDSMTVSPVAQCPPAMFAVDHGNRYGERIASTSRQALATQSLLTPKRTTTYPPHDVTVLKKRIIDGTVVDARWKYTNILRLSRAIRHVDTRVNPPVPQVVFYQSGIGSANNIYSQLIDGATGASLADKVEEAYAFITQNYHPGDEIFLFGFSRGAYTARTIASLIGKIGVLSRTDMDYFAKIFIALQRLGNQDDLEPEERAELEKTIAPWTGPNGPGCKRATGGPQGFSVKCIGVFDTVGSVGLPEELTRSDPKTKTVFGFHSTELGPHIERAYHALALHERRADFNCAKFRQTEAGRRKRQILRQCWFAGCHSDIGGGYPEPDLANITLAWMAAQVGDILYVDTDYLGSRLEAVSPWGELPPHDSIVGVFKVADKIQRQLPMKTDDVTHETIHPSLLKQKIIIPELAEVLKRNPSLVCQLLPLEHELYKGWTVTGTTKTASNQYLSEAVRAVRARKSGGWMDTIMSWSKQPVVIPRYFHVGGSLVFSVALAAAYYYYLRVSRILVVARMAVKDLVELFEPELSSKRPSTSRPHADSVRPADDTHGLTESSNEPADPSGAYAPSRFLAHPLLRRREPSQAEDDGEDVALLAHAQAPGTRQEDTLTSSSHGQYGHEHTIDVTDGLPMASGRSYTNSRVPSTSMKAIPEAIQMGSLRIRDEDGLPRTPSVHLPMGLDATSVTAISHSQRQSLSSTTTAVPRTQLGPHTPIPLTTVFSRKAPPLYLPRLDDFIASLPAPSYAATEQSKGKTPSPTMFPPMQDLADTKKTLVDLEHNATVAPGWRNCNSIFSTVLSLTIGITGSSALASYYSVQGLFDTLQIFALILNTIVSTSGTFKDRWRTLFLVKIPNILALNFASTITESTVFLVLCMLVSGLLLYYFYRATSQCTTVRVPEGQQPLGYPKHSWLILLVSFLLTVIYLPVSTIAMHIMVWSDDLWVVPNPYTNSTSNPPSVAPLGPSDEYRAPLDFCWTTTMKLDEVNYAPILIILATACIAGLTIWFPIHLYRTIKKVVPIVDRYTELGAPRSNSDMNREYQRLLNRDKNPLNFLYSGRGWGTYESVFLLAKLTTLLITAVIDPDNCLFRTLSSKWVAVARQIVLLLAMLVYFILQGIYAPFLNPVNNASEWISRLNYVLTSAVALGVALNIPGSSILDGVVLDIIYIVTYGLSFYFTIINMDIARRLVKRLARRIDFSIDMFSPRPNTEIPKEQPMEFKEARDGEYPPYLTQFKGTPGERMVENLKLLREVGSISYYKAVALISGPDAAPFRRLERDIQDHFVGPDCYWKPPGAPLPKCSHFFGSAWWIPFPPTLVIRYDDGPLRALQDLSQLEEYVAQNSSHHIRRKREIRLALRALEGLVVMWPYDYVRNIGEETGWCCCRKRYGAQAVIHYKTCTFRIKRRGTLPWEGTDLGSGFEVEMTYAKGVTVDGSIIGLTDDLDLTQPLARFLAINERLIAEHLVPLEMVLRSYRHHMRRECQWKADVLTYQFLTDIYNQPRLPADVVNVVQELEHDSRVRDLVSTSRPIFEVTYERWSGVSASELATWWYVFWDDLWRRNYNTIGALQKHASDFDPHHPSSIAYTPLPRAALENFLTQRGLLHKKAKWNDFFDAGYLNKMYVRMNDIVFHGSHGANVLHLGEDTSELDMEEVDMKTLMQPSTLGTGAGTDYDDVSIRARPYYRWEGILDDELRKKKPKHRPFLAKMAVWFGLSPFWRSGLESKGLALDVRVENGRYVLLDSLEAQITDDYDTRSKVV</sequence>
<comment type="caution">
    <text evidence="4">The sequence shown here is derived from an EMBL/GenBank/DDBJ whole genome shotgun (WGS) entry which is preliminary data.</text>
</comment>
<feature type="compositionally biased region" description="Basic and acidic residues" evidence="1">
    <location>
        <begin position="534"/>
        <end position="547"/>
    </location>
</feature>
<feature type="transmembrane region" description="Helical" evidence="2">
    <location>
        <begin position="791"/>
        <end position="810"/>
    </location>
</feature>
<dbReference type="PANTHER" id="PTHR33840">
    <property type="match status" value="1"/>
</dbReference>
<feature type="transmembrane region" description="Helical" evidence="2">
    <location>
        <begin position="1157"/>
        <end position="1177"/>
    </location>
</feature>
<gene>
    <name evidence="4" type="ORF">EVJ58_g1817</name>
</gene>
<feature type="region of interest" description="Disordered" evidence="1">
    <location>
        <begin position="596"/>
        <end position="627"/>
    </location>
</feature>
<dbReference type="Pfam" id="PF09994">
    <property type="entry name" value="T6SS_Tle1-like_cat"/>
    <property type="match status" value="1"/>
</dbReference>
<organism evidence="4 5">
    <name type="scientific">Rhodofomes roseus</name>
    <dbReference type="NCBI Taxonomy" id="34475"/>
    <lineage>
        <taxon>Eukaryota</taxon>
        <taxon>Fungi</taxon>
        <taxon>Dikarya</taxon>
        <taxon>Basidiomycota</taxon>
        <taxon>Agaricomycotina</taxon>
        <taxon>Agaricomycetes</taxon>
        <taxon>Polyporales</taxon>
        <taxon>Rhodofomes</taxon>
    </lineage>
</organism>
<keyword evidence="2" id="KW-0472">Membrane</keyword>
<protein>
    <recommendedName>
        <fullName evidence="3">T6SS Phospholipase effector Tle1-like catalytic domain-containing protein</fullName>
    </recommendedName>
</protein>
<feature type="region of interest" description="Disordered" evidence="1">
    <location>
        <begin position="685"/>
        <end position="705"/>
    </location>
</feature>
<reference evidence="4 5" key="1">
    <citation type="submission" date="2019-01" db="EMBL/GenBank/DDBJ databases">
        <title>Genome sequencing of the rare red list fungi Fomitopsis rosea.</title>
        <authorList>
            <person name="Buettner E."/>
            <person name="Kellner H."/>
        </authorList>
    </citation>
    <scope>NUCLEOTIDE SEQUENCE [LARGE SCALE GENOMIC DNA]</scope>
    <source>
        <strain evidence="4 5">DSM 105464</strain>
    </source>
</reference>
<evidence type="ECO:0000313" key="5">
    <source>
        <dbReference type="Proteomes" id="UP000298390"/>
    </source>
</evidence>
<feature type="transmembrane region" description="Helical" evidence="2">
    <location>
        <begin position="980"/>
        <end position="999"/>
    </location>
</feature>
<dbReference type="STRING" id="34475.A0A4Y9YX41"/>
<feature type="transmembrane region" description="Helical" evidence="2">
    <location>
        <begin position="864"/>
        <end position="880"/>
    </location>
</feature>
<feature type="transmembrane region" description="Helical" evidence="2">
    <location>
        <begin position="905"/>
        <end position="930"/>
    </location>
</feature>
<feature type="compositionally biased region" description="Polar residues" evidence="1">
    <location>
        <begin position="685"/>
        <end position="699"/>
    </location>
</feature>
<proteinExistence type="predicted"/>
<dbReference type="PANTHER" id="PTHR33840:SF1">
    <property type="entry name" value="TLE1 PHOSPHOLIPASE DOMAIN-CONTAINING PROTEIN"/>
    <property type="match status" value="1"/>
</dbReference>
<evidence type="ECO:0000256" key="1">
    <source>
        <dbReference type="SAM" id="MobiDB-lite"/>
    </source>
</evidence>
<dbReference type="EMBL" id="SEKV01000062">
    <property type="protein sequence ID" value="TFY67146.1"/>
    <property type="molecule type" value="Genomic_DNA"/>
</dbReference>
<feature type="transmembrane region" description="Helical" evidence="2">
    <location>
        <begin position="816"/>
        <end position="834"/>
    </location>
</feature>
<keyword evidence="2" id="KW-1133">Transmembrane helix</keyword>